<keyword evidence="1" id="KW-1133">Transmembrane helix</keyword>
<evidence type="ECO:0000256" key="1">
    <source>
        <dbReference type="SAM" id="Phobius"/>
    </source>
</evidence>
<keyword evidence="1" id="KW-0472">Membrane</keyword>
<accession>D6AC94</accession>
<protein>
    <submittedName>
        <fullName evidence="2">Predicted protein</fullName>
    </submittedName>
</protein>
<gene>
    <name evidence="2" type="ORF">SSGG_01883</name>
</gene>
<reference evidence="3" key="2">
    <citation type="submission" date="2008-12" db="EMBL/GenBank/DDBJ databases">
        <title>Annotation of Streptomyces roseosporus strain NRRL 15998.</title>
        <authorList>
            <consortium name="The Broad Institute Genome Sequencing Platform"/>
            <consortium name="Broad Institute Microbial Sequencing Center"/>
            <person name="Fischbach M."/>
            <person name="Ward D."/>
            <person name="Young S."/>
            <person name="Kodira C.D."/>
            <person name="Zeng Q."/>
            <person name="Koehrsen M."/>
            <person name="Godfrey P."/>
            <person name="Alvarado L."/>
            <person name="Berlin A.M."/>
            <person name="Borenstein D."/>
            <person name="Chen Z."/>
            <person name="Engels R."/>
            <person name="Freedman E."/>
            <person name="Gellesch M."/>
            <person name="Goldberg J."/>
            <person name="Griggs A."/>
            <person name="Gujja S."/>
            <person name="Heiman D.I."/>
            <person name="Hepburn T.A."/>
            <person name="Howarth C."/>
            <person name="Jen D."/>
            <person name="Larson L."/>
            <person name="Lewis B."/>
            <person name="Mehta T."/>
            <person name="Park D."/>
            <person name="Pearson M."/>
            <person name="Roberts A."/>
            <person name="Saif S."/>
            <person name="Shea T.D."/>
            <person name="Shenoy N."/>
            <person name="Sisk P."/>
            <person name="Stolte C."/>
            <person name="Sykes S.N."/>
            <person name="Walk T."/>
            <person name="White J."/>
            <person name="Yandava C."/>
            <person name="Straight P."/>
            <person name="Clardy J."/>
            <person name="Hung D."/>
            <person name="Kolter R."/>
            <person name="Mekalanos J."/>
            <person name="Walker S."/>
            <person name="Walsh C.T."/>
            <person name="Wieland B.L.C."/>
            <person name="Ilzarbe M."/>
            <person name="Galagan J."/>
            <person name="Nusbaum C."/>
            <person name="Birren B."/>
        </authorList>
    </citation>
    <scope>NUCLEOTIDE SEQUENCE [LARGE SCALE GENOMIC DNA]</scope>
    <source>
        <strain evidence="3">NRRL 15998</strain>
    </source>
</reference>
<feature type="transmembrane region" description="Helical" evidence="1">
    <location>
        <begin position="112"/>
        <end position="134"/>
    </location>
</feature>
<proteinExistence type="predicted"/>
<dbReference type="Proteomes" id="UP000003986">
    <property type="component" value="Unassembled WGS sequence"/>
</dbReference>
<feature type="transmembrane region" description="Helical" evidence="1">
    <location>
        <begin position="85"/>
        <end position="105"/>
    </location>
</feature>
<evidence type="ECO:0000313" key="2">
    <source>
        <dbReference type="EMBL" id="EFE74517.2"/>
    </source>
</evidence>
<reference evidence="3" key="1">
    <citation type="submission" date="2008-10" db="EMBL/GenBank/DDBJ databases">
        <authorList>
            <person name="Molnar K."/>
        </authorList>
    </citation>
    <scope>NUCLEOTIDE SEQUENCE [LARGE SCALE GENOMIC DNA]</scope>
    <source>
        <strain evidence="3">NRRL 15998</strain>
    </source>
</reference>
<organism evidence="2 3">
    <name type="scientific">Streptomyces filamentosus NRRL 15998</name>
    <dbReference type="NCBI Taxonomy" id="457431"/>
    <lineage>
        <taxon>Bacteria</taxon>
        <taxon>Bacillati</taxon>
        <taxon>Actinomycetota</taxon>
        <taxon>Actinomycetes</taxon>
        <taxon>Kitasatosporales</taxon>
        <taxon>Streptomycetaceae</taxon>
        <taxon>Streptomyces</taxon>
    </lineage>
</organism>
<feature type="transmembrane region" description="Helical" evidence="1">
    <location>
        <begin position="140"/>
        <end position="162"/>
    </location>
</feature>
<dbReference type="AlphaFoldDB" id="D6AC94"/>
<dbReference type="EMBL" id="DS999644">
    <property type="protein sequence ID" value="EFE74517.2"/>
    <property type="molecule type" value="Genomic_DNA"/>
</dbReference>
<evidence type="ECO:0000313" key="3">
    <source>
        <dbReference type="Proteomes" id="UP000003986"/>
    </source>
</evidence>
<name>D6AC94_STRFL</name>
<keyword evidence="1" id="KW-0812">Transmembrane</keyword>
<sequence length="177" mass="18365">MGASAEVPEDRAGPRPGRAERLQGRLDEPVVMRAAWARLRSHLGPRGVTLAPVGALWVWYGLGLITTDRVAVSAATAPVTARGGLVAWGVAWIACGLLALSAALLRPGRDTWGFAAATAPPLVWGLAFAAAAATGQYVQAWASVPIYAVPVILLVIVAALTGGRRRRCTCERGAHGG</sequence>
<feature type="transmembrane region" description="Helical" evidence="1">
    <location>
        <begin position="47"/>
        <end position="65"/>
    </location>
</feature>